<evidence type="ECO:0000256" key="1">
    <source>
        <dbReference type="SAM" id="MobiDB-lite"/>
    </source>
</evidence>
<feature type="region of interest" description="Disordered" evidence="1">
    <location>
        <begin position="167"/>
        <end position="186"/>
    </location>
</feature>
<protein>
    <recommendedName>
        <fullName evidence="4">Charged multivesicular body protein 6</fullName>
    </recommendedName>
</protein>
<sequence length="212" mass="23859">MSTRPRSSGRRSSVAPSVRSAASQKKLEAAEAKKQIATLELETLGELKTKRHQLSLHRKAIQEIDHLLKEFKDVDLAELPVEKQGDYLRYLSDLEFQNALANGVVSEIDDINRTLELQKQLINDRVQASAEIIDELEADNRSNHADNDDDSLLSTQQRTNDWVASNSETHVEDNAETSSVDHVEPRSQEWIRKTCDDGVITESVLRPEATTT</sequence>
<dbReference type="Proteomes" id="UP001642540">
    <property type="component" value="Unassembled WGS sequence"/>
</dbReference>
<evidence type="ECO:0008006" key="4">
    <source>
        <dbReference type="Google" id="ProtNLM"/>
    </source>
</evidence>
<comment type="caution">
    <text evidence="2">The sequence shown here is derived from an EMBL/GenBank/DDBJ whole genome shotgun (WGS) entry which is preliminary data.</text>
</comment>
<evidence type="ECO:0000313" key="2">
    <source>
        <dbReference type="EMBL" id="CAL8133045.1"/>
    </source>
</evidence>
<feature type="region of interest" description="Disordered" evidence="1">
    <location>
        <begin position="1"/>
        <end position="26"/>
    </location>
</feature>
<accession>A0ABP1RQ84</accession>
<feature type="compositionally biased region" description="Low complexity" evidence="1">
    <location>
        <begin position="1"/>
        <end position="24"/>
    </location>
</feature>
<organism evidence="2 3">
    <name type="scientific">Orchesella dallaii</name>
    <dbReference type="NCBI Taxonomy" id="48710"/>
    <lineage>
        <taxon>Eukaryota</taxon>
        <taxon>Metazoa</taxon>
        <taxon>Ecdysozoa</taxon>
        <taxon>Arthropoda</taxon>
        <taxon>Hexapoda</taxon>
        <taxon>Collembola</taxon>
        <taxon>Entomobryomorpha</taxon>
        <taxon>Entomobryoidea</taxon>
        <taxon>Orchesellidae</taxon>
        <taxon>Orchesellinae</taxon>
        <taxon>Orchesella</taxon>
    </lineage>
</organism>
<dbReference type="EMBL" id="CAXLJM020000096">
    <property type="protein sequence ID" value="CAL8133045.1"/>
    <property type="molecule type" value="Genomic_DNA"/>
</dbReference>
<gene>
    <name evidence="2" type="ORF">ODALV1_LOCUS24881</name>
</gene>
<reference evidence="2 3" key="1">
    <citation type="submission" date="2024-08" db="EMBL/GenBank/DDBJ databases">
        <authorList>
            <person name="Cucini C."/>
            <person name="Frati F."/>
        </authorList>
    </citation>
    <scope>NUCLEOTIDE SEQUENCE [LARGE SCALE GENOMIC DNA]</scope>
</reference>
<evidence type="ECO:0000313" key="3">
    <source>
        <dbReference type="Proteomes" id="UP001642540"/>
    </source>
</evidence>
<feature type="compositionally biased region" description="Basic and acidic residues" evidence="1">
    <location>
        <begin position="169"/>
        <end position="186"/>
    </location>
</feature>
<proteinExistence type="predicted"/>
<name>A0ABP1RQ84_9HEXA</name>
<keyword evidence="3" id="KW-1185">Reference proteome</keyword>